<dbReference type="Gene3D" id="3.90.950.10">
    <property type="match status" value="1"/>
</dbReference>
<dbReference type="EMBL" id="FMBM01000002">
    <property type="protein sequence ID" value="SCC81347.1"/>
    <property type="molecule type" value="Genomic_DNA"/>
</dbReference>
<reference evidence="10 12" key="1">
    <citation type="submission" date="2015-09" db="EMBL/GenBank/DDBJ databases">
        <title>Identification and resolution of microdiversity through metagenomic sequencing of parallel consortia.</title>
        <authorList>
            <person name="Nelson W.C."/>
            <person name="Romine M.F."/>
            <person name="Lindemann S.R."/>
        </authorList>
    </citation>
    <scope>NUCLEOTIDE SEQUENCE [LARGE SCALE GENOMIC DNA]</scope>
    <source>
        <strain evidence="10">HL-109</strain>
    </source>
</reference>
<evidence type="ECO:0000256" key="2">
    <source>
        <dbReference type="ARBA" id="ARBA00004496"/>
    </source>
</evidence>
<sequence>MVHSIWPAHRLPSRAIWPGYVLQAGFVVLSFKDQDKDWRPRLVLASASPRRLALLQQVGIEPDALLPADVDETPEKTETPRDLARRLARLKAQAAQRVAEKDEALGHCFVVAADTVVALGRRILPKTETMDEAAACLRLLSGRQHRVYTGVSVITPKGSRRERLVESRVRFKRLSPEEIEIYLASGEWRGKAGGYAIQGLGGSFVVRLVGSYPNVVGLPLYETVSLLEGEGFPVRLSWLNAA</sequence>
<comment type="function">
    <text evidence="7">Nucleoside triphosphate pyrophosphatase that hydrolyzes 7-methyl-GTP (m(7)GTP). May have a dual role in cell division arrest and in preventing the incorporation of modified nucleotides into cellular nucleic acids.</text>
</comment>
<comment type="function">
    <text evidence="9">Nucleoside triphosphate pyrophosphatase that hydrolyzes dTTP and UTP. May have a dual role in cell division arrest and in preventing the incorporation of modified nucleotides into cellular nucleic acids.</text>
</comment>
<dbReference type="GO" id="GO:0047429">
    <property type="term" value="F:nucleoside triphosphate diphosphatase activity"/>
    <property type="evidence" value="ECO:0007669"/>
    <property type="project" value="UniProtKB-EC"/>
</dbReference>
<dbReference type="EC" id="3.6.1.9" evidence="9"/>
<evidence type="ECO:0000256" key="9">
    <source>
        <dbReference type="HAMAP-Rule" id="MF_00528"/>
    </source>
</evidence>
<dbReference type="CDD" id="cd00555">
    <property type="entry name" value="Maf"/>
    <property type="match status" value="1"/>
</dbReference>
<accession>A0A0P7Y5J5</accession>
<feature type="site" description="Important for substrate specificity" evidence="9">
    <location>
        <position position="115"/>
    </location>
</feature>
<name>A0A0P7Y5J5_9HYPH</name>
<dbReference type="Pfam" id="PF02545">
    <property type="entry name" value="Maf"/>
    <property type="match status" value="1"/>
</dbReference>
<keyword evidence="5 9" id="KW-0546">Nucleotide metabolism</keyword>
<keyword evidence="3 9" id="KW-0963">Cytoplasm</keyword>
<comment type="catalytic activity">
    <reaction evidence="9">
        <text>dTTP + H2O = dTMP + diphosphate + H(+)</text>
        <dbReference type="Rhea" id="RHEA:28534"/>
        <dbReference type="ChEBI" id="CHEBI:15377"/>
        <dbReference type="ChEBI" id="CHEBI:15378"/>
        <dbReference type="ChEBI" id="CHEBI:33019"/>
        <dbReference type="ChEBI" id="CHEBI:37568"/>
        <dbReference type="ChEBI" id="CHEBI:63528"/>
        <dbReference type="EC" id="3.6.1.9"/>
    </reaction>
</comment>
<evidence type="ECO:0000256" key="5">
    <source>
        <dbReference type="ARBA" id="ARBA00023080"/>
    </source>
</evidence>
<comment type="similarity">
    <text evidence="9">Belongs to the Maf family. YhdE subfamily.</text>
</comment>
<gene>
    <name evidence="10" type="primary">maf</name>
    <name evidence="11" type="ORF">GA0071312_2284</name>
    <name evidence="10" type="ORF">HLUCCO17_02435</name>
</gene>
<evidence type="ECO:0000256" key="8">
    <source>
        <dbReference type="ARBA" id="ARBA00060749"/>
    </source>
</evidence>
<protein>
    <recommendedName>
        <fullName evidence="9">dTTP/UTP pyrophosphatase</fullName>
        <shortName evidence="9">dTTPase/UTPase</shortName>
        <ecNumber evidence="9">3.6.1.9</ecNumber>
    </recommendedName>
    <alternativeName>
        <fullName evidence="9">Nucleoside triphosphate pyrophosphatase</fullName>
    </alternativeName>
    <alternativeName>
        <fullName evidence="9">Nucleotide pyrophosphatase</fullName>
        <shortName evidence="9">Nucleotide PPase</shortName>
    </alternativeName>
</protein>
<evidence type="ECO:0000256" key="4">
    <source>
        <dbReference type="ARBA" id="ARBA00022801"/>
    </source>
</evidence>
<proteinExistence type="inferred from homology"/>
<dbReference type="PANTHER" id="PTHR43213">
    <property type="entry name" value="BIFUNCTIONAL DTTP/UTP PYROPHOSPHATASE/METHYLTRANSFERASE PROTEIN-RELATED"/>
    <property type="match status" value="1"/>
</dbReference>
<dbReference type="SUPFAM" id="SSF52972">
    <property type="entry name" value="ITPase-like"/>
    <property type="match status" value="1"/>
</dbReference>
<dbReference type="PANTHER" id="PTHR43213:SF5">
    <property type="entry name" value="BIFUNCTIONAL DTTP_UTP PYROPHOSPHATASE_METHYLTRANSFERASE PROTEIN-RELATED"/>
    <property type="match status" value="1"/>
</dbReference>
<comment type="subcellular location">
    <subcellularLocation>
        <location evidence="2 9">Cytoplasm</location>
    </subcellularLocation>
</comment>
<keyword evidence="13" id="KW-1185">Reference proteome</keyword>
<feature type="site" description="Important for substrate specificity" evidence="9">
    <location>
        <position position="198"/>
    </location>
</feature>
<dbReference type="NCBIfam" id="TIGR00172">
    <property type="entry name" value="maf"/>
    <property type="match status" value="1"/>
</dbReference>
<dbReference type="GO" id="GO:0009117">
    <property type="term" value="P:nucleotide metabolic process"/>
    <property type="evidence" value="ECO:0007669"/>
    <property type="project" value="UniProtKB-KW"/>
</dbReference>
<dbReference type="NCBIfam" id="NF002401">
    <property type="entry name" value="PRK01441.1"/>
    <property type="match status" value="1"/>
</dbReference>
<reference evidence="11 13" key="2">
    <citation type="submission" date="2016-08" db="EMBL/GenBank/DDBJ databases">
        <authorList>
            <person name="Varghese N."/>
            <person name="Submissions Spin"/>
        </authorList>
    </citation>
    <scope>NUCLEOTIDE SEQUENCE [LARGE SCALE GENOMIC DNA]</scope>
    <source>
        <strain evidence="11 13">HL-109</strain>
    </source>
</reference>
<dbReference type="AlphaFoldDB" id="A0A0P7Y5J5"/>
<dbReference type="InterPro" id="IPR029001">
    <property type="entry name" value="ITPase-like_fam"/>
</dbReference>
<evidence type="ECO:0000313" key="11">
    <source>
        <dbReference type="EMBL" id="SCC81347.1"/>
    </source>
</evidence>
<evidence type="ECO:0000256" key="3">
    <source>
        <dbReference type="ARBA" id="ARBA00022490"/>
    </source>
</evidence>
<evidence type="ECO:0000256" key="6">
    <source>
        <dbReference type="ARBA" id="ARBA00050213"/>
    </source>
</evidence>
<feature type="active site" description="Proton acceptor" evidence="9">
    <location>
        <position position="114"/>
    </location>
</feature>
<dbReference type="FunFam" id="3.90.950.10:FF:000005">
    <property type="entry name" value="7-methyl-GTP pyrophosphatase"/>
    <property type="match status" value="1"/>
</dbReference>
<comment type="catalytic activity">
    <reaction evidence="9">
        <text>UTP + H2O = UMP + diphosphate + H(+)</text>
        <dbReference type="Rhea" id="RHEA:29395"/>
        <dbReference type="ChEBI" id="CHEBI:15377"/>
        <dbReference type="ChEBI" id="CHEBI:15378"/>
        <dbReference type="ChEBI" id="CHEBI:33019"/>
        <dbReference type="ChEBI" id="CHEBI:46398"/>
        <dbReference type="ChEBI" id="CHEBI:57865"/>
        <dbReference type="EC" id="3.6.1.9"/>
    </reaction>
</comment>
<keyword evidence="4 9" id="KW-0378">Hydrolase</keyword>
<comment type="caution">
    <text evidence="10">The sequence shown here is derived from an EMBL/GenBank/DDBJ whole genome shotgun (WGS) entry which is preliminary data.</text>
</comment>
<evidence type="ECO:0000256" key="1">
    <source>
        <dbReference type="ARBA" id="ARBA00001968"/>
    </source>
</evidence>
<dbReference type="InterPro" id="IPR003697">
    <property type="entry name" value="Maf-like"/>
</dbReference>
<dbReference type="Proteomes" id="UP000182800">
    <property type="component" value="Unassembled WGS sequence"/>
</dbReference>
<organism evidence="10 12">
    <name type="scientific">Saliniramus fredricksonii</name>
    <dbReference type="NCBI Taxonomy" id="1653334"/>
    <lineage>
        <taxon>Bacteria</taxon>
        <taxon>Pseudomonadati</taxon>
        <taxon>Pseudomonadota</taxon>
        <taxon>Alphaproteobacteria</taxon>
        <taxon>Hyphomicrobiales</taxon>
        <taxon>Salinarimonadaceae</taxon>
        <taxon>Saliniramus</taxon>
    </lineage>
</organism>
<comment type="catalytic activity">
    <reaction evidence="6">
        <text>N(7)-methyl-GTP + H2O = N(7)-methyl-GMP + diphosphate + H(+)</text>
        <dbReference type="Rhea" id="RHEA:58744"/>
        <dbReference type="ChEBI" id="CHEBI:15377"/>
        <dbReference type="ChEBI" id="CHEBI:15378"/>
        <dbReference type="ChEBI" id="CHEBI:33019"/>
        <dbReference type="ChEBI" id="CHEBI:58285"/>
        <dbReference type="ChEBI" id="CHEBI:87133"/>
    </reaction>
</comment>
<comment type="cofactor">
    <cofactor evidence="1 9">
        <name>a divalent metal cation</name>
        <dbReference type="ChEBI" id="CHEBI:60240"/>
    </cofactor>
</comment>
<dbReference type="Proteomes" id="UP000050497">
    <property type="component" value="Unassembled WGS sequence"/>
</dbReference>
<evidence type="ECO:0000313" key="13">
    <source>
        <dbReference type="Proteomes" id="UP000182800"/>
    </source>
</evidence>
<dbReference type="EMBL" id="LJSX01000002">
    <property type="protein sequence ID" value="KPQ12445.1"/>
    <property type="molecule type" value="Genomic_DNA"/>
</dbReference>
<dbReference type="HAMAP" id="MF_00528">
    <property type="entry name" value="Maf"/>
    <property type="match status" value="1"/>
</dbReference>
<feature type="site" description="Important for substrate specificity" evidence="9">
    <location>
        <position position="50"/>
    </location>
</feature>
<comment type="similarity">
    <text evidence="8">Belongs to the Maf family. YceF subfamily.</text>
</comment>
<evidence type="ECO:0000313" key="12">
    <source>
        <dbReference type="Proteomes" id="UP000050497"/>
    </source>
</evidence>
<dbReference type="PATRIC" id="fig|1653334.4.peg.1004"/>
<evidence type="ECO:0000313" key="10">
    <source>
        <dbReference type="EMBL" id="KPQ12445.1"/>
    </source>
</evidence>
<dbReference type="GO" id="GO:0005737">
    <property type="term" value="C:cytoplasm"/>
    <property type="evidence" value="ECO:0007669"/>
    <property type="project" value="UniProtKB-SubCell"/>
</dbReference>
<dbReference type="OrthoDB" id="9807767at2"/>
<comment type="caution">
    <text evidence="9">Lacks conserved residue(s) required for the propagation of feature annotation.</text>
</comment>
<evidence type="ECO:0000256" key="7">
    <source>
        <dbReference type="ARBA" id="ARBA00053369"/>
    </source>
</evidence>
<dbReference type="STRING" id="1653334.GA0071312_2284"/>